<comment type="caution">
    <text evidence="1">The sequence shown here is derived from an EMBL/GenBank/DDBJ whole genome shotgun (WGS) entry which is preliminary data.</text>
</comment>
<proteinExistence type="predicted"/>
<name>A0ABW0R421_9BACL</name>
<dbReference type="RefSeq" id="WP_378113885.1">
    <property type="nucleotide sequence ID" value="NZ_JBHSNC010000056.1"/>
</dbReference>
<protein>
    <submittedName>
        <fullName evidence="1">Uncharacterized protein</fullName>
    </submittedName>
</protein>
<accession>A0ABW0R421</accession>
<evidence type="ECO:0000313" key="1">
    <source>
        <dbReference type="EMBL" id="MFC5531928.1"/>
    </source>
</evidence>
<gene>
    <name evidence="1" type="ORF">ACFPQ4_21140</name>
</gene>
<dbReference type="Proteomes" id="UP001596108">
    <property type="component" value="Unassembled WGS sequence"/>
</dbReference>
<organism evidence="1 2">
    <name type="scientific">Cohnella yongneupensis</name>
    <dbReference type="NCBI Taxonomy" id="425006"/>
    <lineage>
        <taxon>Bacteria</taxon>
        <taxon>Bacillati</taxon>
        <taxon>Bacillota</taxon>
        <taxon>Bacilli</taxon>
        <taxon>Bacillales</taxon>
        <taxon>Paenibacillaceae</taxon>
        <taxon>Cohnella</taxon>
    </lineage>
</organism>
<evidence type="ECO:0000313" key="2">
    <source>
        <dbReference type="Proteomes" id="UP001596108"/>
    </source>
</evidence>
<reference evidence="2" key="1">
    <citation type="journal article" date="2019" name="Int. J. Syst. Evol. Microbiol.">
        <title>The Global Catalogue of Microorganisms (GCM) 10K type strain sequencing project: providing services to taxonomists for standard genome sequencing and annotation.</title>
        <authorList>
            <consortium name="The Broad Institute Genomics Platform"/>
            <consortium name="The Broad Institute Genome Sequencing Center for Infectious Disease"/>
            <person name="Wu L."/>
            <person name="Ma J."/>
        </authorList>
    </citation>
    <scope>NUCLEOTIDE SEQUENCE [LARGE SCALE GENOMIC DNA]</scope>
    <source>
        <strain evidence="2">CGMCC 1.18578</strain>
    </source>
</reference>
<sequence>MGDAQANGQPNAPLPLSFARMQIVPEAELTRRVETVKVLKEQDGELYRLAKDSETGEHYLHYAVYHLNIAGGGAEEHYHHLMPLAHDEVIAMALGAPWPSYPSEWQNAYLRNGPHGGFVWYDPGGGALDEAVYEDAAAMLREQLLEFRRSGEGGEEAIRRLFDTIDRKLPPEPER</sequence>
<dbReference type="EMBL" id="JBHSNC010000056">
    <property type="protein sequence ID" value="MFC5531928.1"/>
    <property type="molecule type" value="Genomic_DNA"/>
</dbReference>
<keyword evidence="2" id="KW-1185">Reference proteome</keyword>